<proteinExistence type="predicted"/>
<dbReference type="OrthoDB" id="1809613at2"/>
<comment type="subcellular location">
    <subcellularLocation>
        <location evidence="1">Membrane</location>
        <topology evidence="1">Multi-pass membrane protein</topology>
    </subcellularLocation>
</comment>
<keyword evidence="3 5" id="KW-1133">Transmembrane helix</keyword>
<dbReference type="Proteomes" id="UP000275076">
    <property type="component" value="Unassembled WGS sequence"/>
</dbReference>
<evidence type="ECO:0000256" key="5">
    <source>
        <dbReference type="SAM" id="Phobius"/>
    </source>
</evidence>
<comment type="caution">
    <text evidence="6">The sequence shown here is derived from an EMBL/GenBank/DDBJ whole genome shotgun (WGS) entry which is preliminary data.</text>
</comment>
<keyword evidence="4 5" id="KW-0472">Membrane</keyword>
<dbReference type="GO" id="GO:0016020">
    <property type="term" value="C:membrane"/>
    <property type="evidence" value="ECO:0007669"/>
    <property type="project" value="UniProtKB-SubCell"/>
</dbReference>
<evidence type="ECO:0000313" key="6">
    <source>
        <dbReference type="EMBL" id="RSL32213.1"/>
    </source>
</evidence>
<dbReference type="Pfam" id="PF02674">
    <property type="entry name" value="Colicin_V"/>
    <property type="match status" value="1"/>
</dbReference>
<reference evidence="6 7" key="1">
    <citation type="submission" date="2018-10" db="EMBL/GenBank/DDBJ databases">
        <title>Draft genome sequence of Bacillus salarius IM0101, isolated from a hypersaline soil in Inner Mongolia, China.</title>
        <authorList>
            <person name="Yamprayoonswat W."/>
            <person name="Boonvisut S."/>
            <person name="Jumpathong W."/>
            <person name="Sittihan S."/>
            <person name="Ruangsuj P."/>
            <person name="Wanthongcharoen S."/>
            <person name="Thongpramul N."/>
            <person name="Pimmason S."/>
            <person name="Yu B."/>
            <person name="Yasawong M."/>
        </authorList>
    </citation>
    <scope>NUCLEOTIDE SEQUENCE [LARGE SCALE GENOMIC DNA]</scope>
    <source>
        <strain evidence="6 7">IM0101</strain>
    </source>
</reference>
<sequence>MLSLLLLLILLVSFFVGLRRGFILQLIHLVSFFVALFIAFYFYQDLSEYLRLWLPYPEISSDGDGVVSMAVASFDLESVYYSGISFFLLFFVAKILLQIIGSMLDFVTKLPVLKTLNRWLGGVLGLVETYLILFILLITAALMPIEMLQNAIADSWVANAIINHTPILSDWLKDLWSDV</sequence>
<evidence type="ECO:0000256" key="2">
    <source>
        <dbReference type="ARBA" id="ARBA00022692"/>
    </source>
</evidence>
<dbReference type="PANTHER" id="PTHR37306:SF1">
    <property type="entry name" value="COLICIN V PRODUCTION PROTEIN"/>
    <property type="match status" value="1"/>
</dbReference>
<dbReference type="AlphaFoldDB" id="A0A428N1C9"/>
<dbReference type="PANTHER" id="PTHR37306">
    <property type="entry name" value="COLICIN V PRODUCTION PROTEIN"/>
    <property type="match status" value="1"/>
</dbReference>
<feature type="transmembrane region" description="Helical" evidence="5">
    <location>
        <begin position="79"/>
        <end position="100"/>
    </location>
</feature>
<keyword evidence="7" id="KW-1185">Reference proteome</keyword>
<feature type="transmembrane region" description="Helical" evidence="5">
    <location>
        <begin position="120"/>
        <end position="142"/>
    </location>
</feature>
<protein>
    <submittedName>
        <fullName evidence="6">CvpA family protein</fullName>
    </submittedName>
</protein>
<evidence type="ECO:0000313" key="7">
    <source>
        <dbReference type="Proteomes" id="UP000275076"/>
    </source>
</evidence>
<accession>A0A428N1C9</accession>
<evidence type="ECO:0000256" key="3">
    <source>
        <dbReference type="ARBA" id="ARBA00022989"/>
    </source>
</evidence>
<dbReference type="EMBL" id="RBVX01000016">
    <property type="protein sequence ID" value="RSL32213.1"/>
    <property type="molecule type" value="Genomic_DNA"/>
</dbReference>
<dbReference type="GO" id="GO:0009403">
    <property type="term" value="P:toxin biosynthetic process"/>
    <property type="evidence" value="ECO:0007669"/>
    <property type="project" value="InterPro"/>
</dbReference>
<gene>
    <name evidence="6" type="ORF">D7Z54_16270</name>
</gene>
<dbReference type="InterPro" id="IPR003825">
    <property type="entry name" value="Colicin-V_CvpA"/>
</dbReference>
<keyword evidence="2 5" id="KW-0812">Transmembrane</keyword>
<dbReference type="RefSeq" id="WP_125556941.1">
    <property type="nucleotide sequence ID" value="NZ_RBVX01000016.1"/>
</dbReference>
<evidence type="ECO:0000256" key="4">
    <source>
        <dbReference type="ARBA" id="ARBA00023136"/>
    </source>
</evidence>
<feature type="transmembrane region" description="Helical" evidence="5">
    <location>
        <begin position="25"/>
        <end position="43"/>
    </location>
</feature>
<name>A0A428N1C9_9BACI</name>
<evidence type="ECO:0000256" key="1">
    <source>
        <dbReference type="ARBA" id="ARBA00004141"/>
    </source>
</evidence>
<organism evidence="6 7">
    <name type="scientific">Salibacterium salarium</name>
    <dbReference type="NCBI Taxonomy" id="284579"/>
    <lineage>
        <taxon>Bacteria</taxon>
        <taxon>Bacillati</taxon>
        <taxon>Bacillota</taxon>
        <taxon>Bacilli</taxon>
        <taxon>Bacillales</taxon>
        <taxon>Bacillaceae</taxon>
    </lineage>
</organism>